<accession>A0ABV9I9N6</accession>
<evidence type="ECO:0000256" key="3">
    <source>
        <dbReference type="SAM" id="SignalP"/>
    </source>
</evidence>
<keyword evidence="2 3" id="KW-0732">Signal</keyword>
<dbReference type="InterPro" id="IPR010435">
    <property type="entry name" value="C5a/SBT2-like_Fn3"/>
</dbReference>
<sequence>MQLLRFASCTTMALLVNSASAATSVQGSLVRDVAAKPGQTVQVSVTLHNTGNTEESVRISVEDVRVQPGNTTYFKAGQQDRSNALWVKLPAAALTLPANSTKLVNVSITVPQNAAPGAHWSALIVQPDRLPSPSKGGVIVNTRYAVNLITTLPGGAPKVRFANPSLQRKADGVHLGVKVFNDGTATTVPQYRAEVYNTQGKLVARDDVAKMRLYPGGGVQVDFSFGKLTAGKYTFVVMANDGVNPVVGTRYTVNVEN</sequence>
<protein>
    <submittedName>
        <fullName evidence="5">Fn3-like domain-containing protein</fullName>
    </submittedName>
</protein>
<evidence type="ECO:0000256" key="2">
    <source>
        <dbReference type="ARBA" id="ARBA00022729"/>
    </source>
</evidence>
<dbReference type="Pfam" id="PF06280">
    <property type="entry name" value="fn3_5"/>
    <property type="match status" value="1"/>
</dbReference>
<dbReference type="RefSeq" id="WP_380061735.1">
    <property type="nucleotide sequence ID" value="NZ_JBHSEI010000007.1"/>
</dbReference>
<feature type="chain" id="PRO_5046713468" evidence="3">
    <location>
        <begin position="22"/>
        <end position="257"/>
    </location>
</feature>
<feature type="domain" description="C5a peptidase/Subtilisin-like protease SBT2-like Fn3-like" evidence="4">
    <location>
        <begin position="39"/>
        <end position="115"/>
    </location>
</feature>
<dbReference type="EMBL" id="JBHSEI010000007">
    <property type="protein sequence ID" value="MFC4638727.1"/>
    <property type="molecule type" value="Genomic_DNA"/>
</dbReference>
<feature type="signal peptide" evidence="3">
    <location>
        <begin position="1"/>
        <end position="21"/>
    </location>
</feature>
<evidence type="ECO:0000259" key="4">
    <source>
        <dbReference type="Pfam" id="PF06280"/>
    </source>
</evidence>
<comment type="similarity">
    <text evidence="1">Belongs to the peptidase S8 family.</text>
</comment>
<reference evidence="6" key="1">
    <citation type="journal article" date="2019" name="Int. J. Syst. Evol. Microbiol.">
        <title>The Global Catalogue of Microorganisms (GCM) 10K type strain sequencing project: providing services to taxonomists for standard genome sequencing and annotation.</title>
        <authorList>
            <consortium name="The Broad Institute Genomics Platform"/>
            <consortium name="The Broad Institute Genome Sequencing Center for Infectious Disease"/>
            <person name="Wu L."/>
            <person name="Ma J."/>
        </authorList>
    </citation>
    <scope>NUCLEOTIDE SEQUENCE [LARGE SCALE GENOMIC DNA]</scope>
    <source>
        <strain evidence="6">CCUG 55995</strain>
    </source>
</reference>
<organism evidence="5 6">
    <name type="scientific">Deinococcus hohokamensis</name>
    <dbReference type="NCBI Taxonomy" id="309883"/>
    <lineage>
        <taxon>Bacteria</taxon>
        <taxon>Thermotogati</taxon>
        <taxon>Deinococcota</taxon>
        <taxon>Deinococci</taxon>
        <taxon>Deinococcales</taxon>
        <taxon>Deinococcaceae</taxon>
        <taxon>Deinococcus</taxon>
    </lineage>
</organism>
<proteinExistence type="inferred from homology"/>
<gene>
    <name evidence="5" type="ORF">ACFO0D_10280</name>
</gene>
<evidence type="ECO:0000313" key="6">
    <source>
        <dbReference type="Proteomes" id="UP001595952"/>
    </source>
</evidence>
<evidence type="ECO:0000313" key="5">
    <source>
        <dbReference type="EMBL" id="MFC4638727.1"/>
    </source>
</evidence>
<keyword evidence="6" id="KW-1185">Reference proteome</keyword>
<evidence type="ECO:0000256" key="1">
    <source>
        <dbReference type="ARBA" id="ARBA00011073"/>
    </source>
</evidence>
<dbReference type="Proteomes" id="UP001595952">
    <property type="component" value="Unassembled WGS sequence"/>
</dbReference>
<name>A0ABV9I9N6_9DEIO</name>
<comment type="caution">
    <text evidence="5">The sequence shown here is derived from an EMBL/GenBank/DDBJ whole genome shotgun (WGS) entry which is preliminary data.</text>
</comment>